<feature type="transmembrane region" description="Helical" evidence="5">
    <location>
        <begin position="316"/>
        <end position="337"/>
    </location>
</feature>
<evidence type="ECO:0000256" key="3">
    <source>
        <dbReference type="ARBA" id="ARBA00022989"/>
    </source>
</evidence>
<name>A0ABX5KG56_9BURK</name>
<feature type="transmembrane region" description="Helical" evidence="5">
    <location>
        <begin position="82"/>
        <end position="101"/>
    </location>
</feature>
<dbReference type="RefSeq" id="WP_116613447.1">
    <property type="nucleotide sequence ID" value="NZ_QEOB01000017.1"/>
</dbReference>
<feature type="transmembrane region" description="Helical" evidence="5">
    <location>
        <begin position="12"/>
        <end position="32"/>
    </location>
</feature>
<comment type="subcellular location">
    <subcellularLocation>
        <location evidence="1">Membrane</location>
        <topology evidence="1">Multi-pass membrane protein</topology>
    </subcellularLocation>
</comment>
<dbReference type="InterPro" id="IPR036259">
    <property type="entry name" value="MFS_trans_sf"/>
</dbReference>
<evidence type="ECO:0000313" key="8">
    <source>
        <dbReference type="Proteomes" id="UP000245712"/>
    </source>
</evidence>
<proteinExistence type="predicted"/>
<evidence type="ECO:0000259" key="6">
    <source>
        <dbReference type="PROSITE" id="PS50850"/>
    </source>
</evidence>
<feature type="transmembrane region" description="Helical" evidence="5">
    <location>
        <begin position="52"/>
        <end position="70"/>
    </location>
</feature>
<evidence type="ECO:0000313" key="7">
    <source>
        <dbReference type="EMBL" id="PVX75800.1"/>
    </source>
</evidence>
<organism evidence="7 8">
    <name type="scientific">Paraburkholderia unamae</name>
    <dbReference type="NCBI Taxonomy" id="219649"/>
    <lineage>
        <taxon>Bacteria</taxon>
        <taxon>Pseudomonadati</taxon>
        <taxon>Pseudomonadota</taxon>
        <taxon>Betaproteobacteria</taxon>
        <taxon>Burkholderiales</taxon>
        <taxon>Burkholderiaceae</taxon>
        <taxon>Paraburkholderia</taxon>
    </lineage>
</organism>
<dbReference type="Pfam" id="PF07690">
    <property type="entry name" value="MFS_1"/>
    <property type="match status" value="1"/>
</dbReference>
<dbReference type="InterPro" id="IPR020846">
    <property type="entry name" value="MFS_dom"/>
</dbReference>
<feature type="transmembrane region" description="Helical" evidence="5">
    <location>
        <begin position="169"/>
        <end position="188"/>
    </location>
</feature>
<gene>
    <name evidence="7" type="ORF">C7402_117212</name>
</gene>
<dbReference type="PROSITE" id="PS50850">
    <property type="entry name" value="MFS"/>
    <property type="match status" value="1"/>
</dbReference>
<dbReference type="InterPro" id="IPR011701">
    <property type="entry name" value="MFS"/>
</dbReference>
<dbReference type="CDD" id="cd17316">
    <property type="entry name" value="MFS_SV2_like"/>
    <property type="match status" value="1"/>
</dbReference>
<keyword evidence="3 5" id="KW-1133">Transmembrane helix</keyword>
<dbReference type="PANTHER" id="PTHR23508">
    <property type="entry name" value="CARBOXYLIC ACID TRANSPORTER PROTEIN HOMOLOG"/>
    <property type="match status" value="1"/>
</dbReference>
<dbReference type="EMBL" id="QEOB01000017">
    <property type="protein sequence ID" value="PVX75800.1"/>
    <property type="molecule type" value="Genomic_DNA"/>
</dbReference>
<sequence>MKQSNEAWDTAYEWKAVALLSIGFGLVGIDRFMIMPLFPVMMHERHFDYQDLGYIAGALAVAWGFASIFMGNLSDRIGHRKVIIPAMLVFSVLCSASGFAASLGTLILIRVLMGFSEGAYTPVSIVATIDASRPSRHGFNVGLQQTMMPLLGLGVAPILVTQLLKVVPWHWIFALAAVPGFVVAYLLYRCLRNSDVQNAARHTQTHDAARHKWSDVFRYRNIPLNIIGMFCWVTNLVILPAFLPSYLTESLHLDIEQMGFVLSAIGFGGALGALVMPSLSDRLGRKPVMILSVLGALVFLALLTRCDANPPKLFAWLFMTLFFVFALITLTVGPISAESVPARLMTTASGLVVGVGEVFGGGIAPALAGYVAKHYGVAHTMYFALGALVIGLVVAISLKETAPVRTSRRAPVPLGSEIAE</sequence>
<feature type="transmembrane region" description="Helical" evidence="5">
    <location>
        <begin position="349"/>
        <end position="371"/>
    </location>
</feature>
<dbReference type="PANTHER" id="PTHR23508:SF10">
    <property type="entry name" value="CARBOXYLIC ACID TRANSPORTER PROTEIN HOMOLOG"/>
    <property type="match status" value="1"/>
</dbReference>
<comment type="caution">
    <text evidence="7">The sequence shown here is derived from an EMBL/GenBank/DDBJ whole genome shotgun (WGS) entry which is preliminary data.</text>
</comment>
<evidence type="ECO:0000256" key="5">
    <source>
        <dbReference type="SAM" id="Phobius"/>
    </source>
</evidence>
<evidence type="ECO:0000256" key="4">
    <source>
        <dbReference type="ARBA" id="ARBA00023136"/>
    </source>
</evidence>
<accession>A0ABX5KG56</accession>
<feature type="domain" description="Major facilitator superfamily (MFS) profile" evidence="6">
    <location>
        <begin position="16"/>
        <end position="403"/>
    </location>
</feature>
<evidence type="ECO:0000256" key="2">
    <source>
        <dbReference type="ARBA" id="ARBA00022692"/>
    </source>
</evidence>
<dbReference type="SUPFAM" id="SSF103473">
    <property type="entry name" value="MFS general substrate transporter"/>
    <property type="match status" value="1"/>
</dbReference>
<protein>
    <submittedName>
        <fullName evidence="7">MFS family arabinose efflux permease</fullName>
    </submittedName>
</protein>
<dbReference type="Gene3D" id="1.20.1250.20">
    <property type="entry name" value="MFS general substrate transporter like domains"/>
    <property type="match status" value="2"/>
</dbReference>
<feature type="transmembrane region" description="Helical" evidence="5">
    <location>
        <begin position="255"/>
        <end position="276"/>
    </location>
</feature>
<feature type="transmembrane region" description="Helical" evidence="5">
    <location>
        <begin position="288"/>
        <end position="304"/>
    </location>
</feature>
<dbReference type="Proteomes" id="UP000245712">
    <property type="component" value="Unassembled WGS sequence"/>
</dbReference>
<feature type="transmembrane region" description="Helical" evidence="5">
    <location>
        <begin position="222"/>
        <end position="243"/>
    </location>
</feature>
<keyword evidence="8" id="KW-1185">Reference proteome</keyword>
<feature type="transmembrane region" description="Helical" evidence="5">
    <location>
        <begin position="377"/>
        <end position="398"/>
    </location>
</feature>
<keyword evidence="2 5" id="KW-0812">Transmembrane</keyword>
<keyword evidence="4 5" id="KW-0472">Membrane</keyword>
<reference evidence="7 8" key="1">
    <citation type="submission" date="2018-05" db="EMBL/GenBank/DDBJ databases">
        <title>Genomic Encyclopedia of Type Strains, Phase IV (KMG-V): Genome sequencing to study the core and pangenomes of soil and plant-associated prokaryotes.</title>
        <authorList>
            <person name="Whitman W."/>
        </authorList>
    </citation>
    <scope>NUCLEOTIDE SEQUENCE [LARGE SCALE GENOMIC DNA]</scope>
    <source>
        <strain evidence="7 8">SCZa-39</strain>
    </source>
</reference>
<evidence type="ECO:0000256" key="1">
    <source>
        <dbReference type="ARBA" id="ARBA00004141"/>
    </source>
</evidence>